<keyword evidence="4" id="KW-1185">Reference proteome</keyword>
<dbReference type="InterPro" id="IPR040079">
    <property type="entry name" value="Glutathione_S-Trfase"/>
</dbReference>
<reference evidence="3 4" key="2">
    <citation type="submission" date="2018-11" db="EMBL/GenBank/DDBJ databases">
        <authorList>
            <consortium name="Pathogen Informatics"/>
        </authorList>
    </citation>
    <scope>NUCLEOTIDE SEQUENCE [LARGE SCALE GENOMIC DNA]</scope>
</reference>
<evidence type="ECO:0000259" key="2">
    <source>
        <dbReference type="PROSITE" id="PS50405"/>
    </source>
</evidence>
<gene>
    <name evidence="3" type="ORF">TCLT_LOCUS9701</name>
</gene>
<dbReference type="Gene3D" id="1.20.1050.10">
    <property type="match status" value="1"/>
</dbReference>
<dbReference type="SUPFAM" id="SSF52833">
    <property type="entry name" value="Thioredoxin-like"/>
    <property type="match status" value="1"/>
</dbReference>
<dbReference type="Proteomes" id="UP000276776">
    <property type="component" value="Unassembled WGS sequence"/>
</dbReference>
<dbReference type="PROSITE" id="PS50405">
    <property type="entry name" value="GST_CTER"/>
    <property type="match status" value="1"/>
</dbReference>
<dbReference type="PROSITE" id="PS50404">
    <property type="entry name" value="GST_NTER"/>
    <property type="match status" value="1"/>
</dbReference>
<accession>A0A0N5D9A5</accession>
<dbReference type="InterPro" id="IPR036249">
    <property type="entry name" value="Thioredoxin-like_sf"/>
</dbReference>
<protein>
    <submittedName>
        <fullName evidence="5">Glutathione S-transferase</fullName>
    </submittedName>
</protein>
<dbReference type="Gene3D" id="3.40.30.10">
    <property type="entry name" value="Glutaredoxin"/>
    <property type="match status" value="1"/>
</dbReference>
<proteinExistence type="predicted"/>
<evidence type="ECO:0000313" key="3">
    <source>
        <dbReference type="EMBL" id="VDN07355.1"/>
    </source>
</evidence>
<reference evidence="5" key="1">
    <citation type="submission" date="2017-02" db="UniProtKB">
        <authorList>
            <consortium name="WormBaseParasite"/>
        </authorList>
    </citation>
    <scope>IDENTIFICATION</scope>
</reference>
<dbReference type="InterPro" id="IPR004045">
    <property type="entry name" value="Glutathione_S-Trfase_N"/>
</dbReference>
<evidence type="ECO:0000313" key="5">
    <source>
        <dbReference type="WBParaSite" id="TCLT_0000971201-mRNA-1"/>
    </source>
</evidence>
<dbReference type="GO" id="GO:0006749">
    <property type="term" value="P:glutathione metabolic process"/>
    <property type="evidence" value="ECO:0007669"/>
    <property type="project" value="TreeGrafter"/>
</dbReference>
<name>A0A0N5D9A5_THECL</name>
<dbReference type="STRING" id="103827.A0A0N5D9A5"/>
<dbReference type="OMA" id="IGEEITW"/>
<dbReference type="PANTHER" id="PTHR11571">
    <property type="entry name" value="GLUTATHIONE S-TRANSFERASE"/>
    <property type="match status" value="1"/>
</dbReference>
<dbReference type="AlphaFoldDB" id="A0A0N5D9A5"/>
<dbReference type="InterPro" id="IPR010987">
    <property type="entry name" value="Glutathione-S-Trfase_C-like"/>
</dbReference>
<dbReference type="GO" id="GO:0004364">
    <property type="term" value="F:glutathione transferase activity"/>
    <property type="evidence" value="ECO:0007669"/>
    <property type="project" value="TreeGrafter"/>
</dbReference>
<dbReference type="EMBL" id="UYYF01004858">
    <property type="protein sequence ID" value="VDN07355.1"/>
    <property type="molecule type" value="Genomic_DNA"/>
</dbReference>
<evidence type="ECO:0000259" key="1">
    <source>
        <dbReference type="PROSITE" id="PS50404"/>
    </source>
</evidence>
<dbReference type="SFLD" id="SFLDS00019">
    <property type="entry name" value="Glutathione_Transferase_(cytos"/>
    <property type="match status" value="1"/>
</dbReference>
<dbReference type="InterPro" id="IPR050213">
    <property type="entry name" value="GST_superfamily"/>
</dbReference>
<feature type="domain" description="GST C-terminal" evidence="2">
    <location>
        <begin position="84"/>
        <end position="208"/>
    </location>
</feature>
<organism evidence="5">
    <name type="scientific">Thelazia callipaeda</name>
    <name type="common">Oriental eyeworm</name>
    <name type="synonym">Parasitic nematode</name>
    <dbReference type="NCBI Taxonomy" id="103827"/>
    <lineage>
        <taxon>Eukaryota</taxon>
        <taxon>Metazoa</taxon>
        <taxon>Ecdysozoa</taxon>
        <taxon>Nematoda</taxon>
        <taxon>Chromadorea</taxon>
        <taxon>Rhabditida</taxon>
        <taxon>Spirurina</taxon>
        <taxon>Spiruromorpha</taxon>
        <taxon>Thelazioidea</taxon>
        <taxon>Thelaziidae</taxon>
        <taxon>Thelazia</taxon>
    </lineage>
</organism>
<dbReference type="CDD" id="cd03039">
    <property type="entry name" value="GST_N_Sigma_like"/>
    <property type="match status" value="1"/>
</dbReference>
<sequence length="208" mass="24117">MKIDLFLPKFKLYDFDDRRSGALARLIFTVANIPYEDIIINHEEQWDALKNETPLGTLPILEIDGMKMNGQTAICRHLAWRFGLSGQSAASDFLLDMFADMLFEAQILFSGTMTDVTERRTNCLTTDNMELVEIVQRTLSVIEKQLNTNNSSYIIGEEITWVDLMIYTFFNTIMEQGKDIILDRYPLTKKMYQRILHTLQLLQKSQNS</sequence>
<dbReference type="InterPro" id="IPR036282">
    <property type="entry name" value="Glutathione-S-Trfase_C_sf"/>
</dbReference>
<dbReference type="SUPFAM" id="SSF47616">
    <property type="entry name" value="GST C-terminal domain-like"/>
    <property type="match status" value="1"/>
</dbReference>
<dbReference type="Pfam" id="PF14497">
    <property type="entry name" value="GST_C_3"/>
    <property type="match status" value="1"/>
</dbReference>
<evidence type="ECO:0000313" key="4">
    <source>
        <dbReference type="Proteomes" id="UP000276776"/>
    </source>
</evidence>
<dbReference type="CDD" id="cd03192">
    <property type="entry name" value="GST_C_Sigma_like"/>
    <property type="match status" value="1"/>
</dbReference>
<dbReference type="InterPro" id="IPR004046">
    <property type="entry name" value="GST_C"/>
</dbReference>
<dbReference type="OrthoDB" id="414243at2759"/>
<feature type="domain" description="GST N-terminal" evidence="1">
    <location>
        <begin position="8"/>
        <end position="86"/>
    </location>
</feature>
<dbReference type="WBParaSite" id="TCLT_0000971201-mRNA-1">
    <property type="protein sequence ID" value="TCLT_0000971201-mRNA-1"/>
    <property type="gene ID" value="TCLT_0000971201"/>
</dbReference>
<dbReference type="Pfam" id="PF13417">
    <property type="entry name" value="GST_N_3"/>
    <property type="match status" value="1"/>
</dbReference>
<dbReference type="PANTHER" id="PTHR11571:SF150">
    <property type="entry name" value="GLUTATHIONE S-TRANSFERASE"/>
    <property type="match status" value="1"/>
</dbReference>